<accession>A0A1N6M4L3</accession>
<keyword evidence="6" id="KW-1185">Reference proteome</keyword>
<keyword evidence="1" id="KW-1133">Transmembrane helix</keyword>
<evidence type="ECO:0000256" key="1">
    <source>
        <dbReference type="SAM" id="Phobius"/>
    </source>
</evidence>
<dbReference type="Proteomes" id="UP000515264">
    <property type="component" value="Chromosome 1"/>
</dbReference>
<sequence length="132" mass="15043">MKRYWILILAVMVVCSLSLSKSSGFGAQHVIALEQILGGDKYLHFLCAFVLTCLSIWVTRSRVRNHKTKCLIGWPTLIVVVLMMLDESSQFWLQRREFSVDDMMTNLFGVAMALCVATCVNYILSNKARFDD</sequence>
<evidence type="ECO:0000259" key="2">
    <source>
        <dbReference type="Pfam" id="PF04892"/>
    </source>
</evidence>
<dbReference type="EMBL" id="CP046268">
    <property type="protein sequence ID" value="QMV13407.1"/>
    <property type="molecule type" value="Genomic_DNA"/>
</dbReference>
<proteinExistence type="predicted"/>
<dbReference type="Proteomes" id="UP000184774">
    <property type="component" value="Unassembled WGS sequence"/>
</dbReference>
<reference evidence="4 5" key="1">
    <citation type="submission" date="2016-12" db="EMBL/GenBank/DDBJ databases">
        <authorList>
            <person name="Song W.-J."/>
            <person name="Kurnit D.M."/>
        </authorList>
    </citation>
    <scope>NUCLEOTIDE SEQUENCE [LARGE SCALE GENOMIC DNA]</scope>
    <source>
        <strain evidence="4 5">CECT 9026</strain>
    </source>
</reference>
<keyword evidence="1" id="KW-0472">Membrane</keyword>
<evidence type="ECO:0000313" key="4">
    <source>
        <dbReference type="EMBL" id="SIO94286.1"/>
    </source>
</evidence>
<reference evidence="3 6" key="3">
    <citation type="journal article" date="2020" name="J. Nat. Prod.">
        <title>Genomics-Metabolomics Profiling Disclosed Marine Vibrio spartinae 3.6 as a Producer of a New Branched Side Chain Prodigiosin.</title>
        <authorList>
            <person name="Vitale G.A."/>
            <person name="Sciarretta M."/>
            <person name="Palma Esposito F."/>
            <person name="January G.G."/>
            <person name="Giaccio M."/>
            <person name="Bunk B."/>
            <person name="Sproer C."/>
            <person name="Bajerski F."/>
            <person name="Power D."/>
            <person name="Festa C."/>
            <person name="Monti M.C."/>
            <person name="D'Auria M.V."/>
            <person name="de Pascale D."/>
        </authorList>
    </citation>
    <scope>NUCLEOTIDE SEQUENCE [LARGE SCALE GENOMIC DNA]</scope>
    <source>
        <strain evidence="3 6">3.6</strain>
    </source>
</reference>
<evidence type="ECO:0000313" key="6">
    <source>
        <dbReference type="Proteomes" id="UP000515264"/>
    </source>
</evidence>
<gene>
    <name evidence="4" type="ORF">VSP9026_01977</name>
    <name evidence="3" type="ORF">Vspart_00636</name>
</gene>
<feature type="transmembrane region" description="Helical" evidence="1">
    <location>
        <begin position="105"/>
        <end position="124"/>
    </location>
</feature>
<dbReference type="PANTHER" id="PTHR28008:SF1">
    <property type="entry name" value="DOMAIN PROTEIN, PUTATIVE (AFU_ORTHOLOGUE AFUA_3G10980)-RELATED"/>
    <property type="match status" value="1"/>
</dbReference>
<evidence type="ECO:0000313" key="3">
    <source>
        <dbReference type="EMBL" id="QMV13407.1"/>
    </source>
</evidence>
<feature type="domain" description="VanZ-like" evidence="2">
    <location>
        <begin position="39"/>
        <end position="118"/>
    </location>
</feature>
<name>A0A1N6M4L3_9VIBR</name>
<dbReference type="RefSeq" id="WP_074372829.1">
    <property type="nucleotide sequence ID" value="NZ_AP024907.1"/>
</dbReference>
<dbReference type="EMBL" id="FSSB01000011">
    <property type="protein sequence ID" value="SIO94286.1"/>
    <property type="molecule type" value="Genomic_DNA"/>
</dbReference>
<keyword evidence="1" id="KW-0812">Transmembrane</keyword>
<dbReference type="Pfam" id="PF04892">
    <property type="entry name" value="VanZ"/>
    <property type="match status" value="1"/>
</dbReference>
<dbReference type="OrthoDB" id="5874660at2"/>
<protein>
    <submittedName>
        <fullName evidence="3">Integral membrane protein</fullName>
    </submittedName>
    <submittedName>
        <fullName evidence="4">VanZ like family protein</fullName>
    </submittedName>
</protein>
<dbReference type="NCBIfam" id="NF037970">
    <property type="entry name" value="vanZ_1"/>
    <property type="match status" value="1"/>
</dbReference>
<dbReference type="PANTHER" id="PTHR28008">
    <property type="entry name" value="DOMAIN PROTEIN, PUTATIVE (AFU_ORTHOLOGUE AFUA_3G10980)-RELATED"/>
    <property type="match status" value="1"/>
</dbReference>
<evidence type="ECO:0000313" key="5">
    <source>
        <dbReference type="Proteomes" id="UP000184774"/>
    </source>
</evidence>
<feature type="transmembrane region" description="Helical" evidence="1">
    <location>
        <begin position="42"/>
        <end position="59"/>
    </location>
</feature>
<dbReference type="InterPro" id="IPR006976">
    <property type="entry name" value="VanZ-like"/>
</dbReference>
<feature type="transmembrane region" description="Helical" evidence="1">
    <location>
        <begin position="71"/>
        <end position="93"/>
    </location>
</feature>
<organism evidence="4 5">
    <name type="scientific">Vibrio spartinae</name>
    <dbReference type="NCBI Taxonomy" id="1918945"/>
    <lineage>
        <taxon>Bacteria</taxon>
        <taxon>Pseudomonadati</taxon>
        <taxon>Pseudomonadota</taxon>
        <taxon>Gammaproteobacteria</taxon>
        <taxon>Vibrionales</taxon>
        <taxon>Vibrionaceae</taxon>
        <taxon>Vibrio</taxon>
    </lineage>
</organism>
<dbReference type="AlphaFoldDB" id="A0A1N6M4L3"/>
<reference evidence="3" key="2">
    <citation type="submission" date="2019-11" db="EMBL/GenBank/DDBJ databases">
        <authorList>
            <person name="January G."/>
            <person name="Bunk B."/>
        </authorList>
    </citation>
    <scope>NUCLEOTIDE SEQUENCE</scope>
    <source>
        <strain evidence="3">3.6</strain>
    </source>
</reference>